<dbReference type="Pfam" id="PF01447">
    <property type="entry name" value="Peptidase_M4"/>
    <property type="match status" value="1"/>
</dbReference>
<comment type="subcellular location">
    <subcellularLocation>
        <location evidence="7">Secreted</location>
    </subcellularLocation>
</comment>
<evidence type="ECO:0000313" key="10">
    <source>
        <dbReference type="EMBL" id="MCK9875201.1"/>
    </source>
</evidence>
<evidence type="ECO:0000313" key="11">
    <source>
        <dbReference type="Proteomes" id="UP001201873"/>
    </source>
</evidence>
<name>A0ABT0JUH4_9ACTN</name>
<keyword evidence="7" id="KW-0964">Secreted</keyword>
<dbReference type="InterPro" id="IPR001570">
    <property type="entry name" value="Peptidase_M4_C_domain"/>
</dbReference>
<protein>
    <recommendedName>
        <fullName evidence="7">Neutral metalloproteinase</fullName>
        <ecNumber evidence="7">3.4.24.-</ecNumber>
    </recommendedName>
</protein>
<dbReference type="Gene3D" id="1.10.390.10">
    <property type="entry name" value="Neutral Protease Domain 2"/>
    <property type="match status" value="1"/>
</dbReference>
<evidence type="ECO:0000256" key="5">
    <source>
        <dbReference type="ARBA" id="ARBA00022833"/>
    </source>
</evidence>
<gene>
    <name evidence="10" type="ORF">MXD59_05290</name>
</gene>
<dbReference type="InterPro" id="IPR023612">
    <property type="entry name" value="Peptidase_M4"/>
</dbReference>
<comment type="caution">
    <text evidence="10">The sequence shown here is derived from an EMBL/GenBank/DDBJ whole genome shotgun (WGS) entry which is preliminary data.</text>
</comment>
<dbReference type="Proteomes" id="UP001201873">
    <property type="component" value="Unassembled WGS sequence"/>
</dbReference>
<dbReference type="Pfam" id="PF02868">
    <property type="entry name" value="Peptidase_M4_C"/>
    <property type="match status" value="1"/>
</dbReference>
<keyword evidence="4 7" id="KW-0378">Hydrolase</keyword>
<evidence type="ECO:0000256" key="3">
    <source>
        <dbReference type="ARBA" id="ARBA00022723"/>
    </source>
</evidence>
<dbReference type="SUPFAM" id="SSF55486">
    <property type="entry name" value="Metalloproteases ('zincins'), catalytic domain"/>
    <property type="match status" value="1"/>
</dbReference>
<sequence>MSPARPSPFGSFPSGGFPSGSFPVACAVPPHILERIARHGSEPQRTWALATLMRDSSHRAIRAHDSLLRALGDGDEPTAPAEAPRPRRTVADAVGLEKLPGVTVRSEGNGPVEDPAVNEAYEGLGATYDFYATVLGRDSIDDAGMSLVASVHYGDHYDNAFWDGEQMVFGDGDGELFNRFTLSLDVIGHELTHGVTEHEASLAYVQQSGALNESISDVFGSLVRQYGRRQSAQQADWLIGQELLADSVQGVALRSMKAPGTAYDDPVLGADPQPARMSDYVHTATDNGGVHINSGIPNRAFYLAALALGGHAWEKAGPIWYASLRATRIQENVSFRTFAAITARQAEELFGAEERRVVSEAWREVEVIR</sequence>
<feature type="domain" description="Peptidase M4 C-terminal" evidence="9">
    <location>
        <begin position="200"/>
        <end position="367"/>
    </location>
</feature>
<evidence type="ECO:0000256" key="2">
    <source>
        <dbReference type="ARBA" id="ARBA00022670"/>
    </source>
</evidence>
<dbReference type="InterPro" id="IPR013856">
    <property type="entry name" value="Peptidase_M4_domain"/>
</dbReference>
<dbReference type="Gene3D" id="3.10.170.10">
    <property type="match status" value="1"/>
</dbReference>
<evidence type="ECO:0000256" key="4">
    <source>
        <dbReference type="ARBA" id="ARBA00022801"/>
    </source>
</evidence>
<evidence type="ECO:0000259" key="8">
    <source>
        <dbReference type="Pfam" id="PF01447"/>
    </source>
</evidence>
<comment type="function">
    <text evidence="7">Extracellular zinc metalloprotease.</text>
</comment>
<evidence type="ECO:0000256" key="7">
    <source>
        <dbReference type="RuleBase" id="RU366073"/>
    </source>
</evidence>
<dbReference type="RefSeq" id="WP_248823674.1">
    <property type="nucleotide sequence ID" value="NZ_JALKFT010000004.1"/>
</dbReference>
<dbReference type="PANTHER" id="PTHR43579:SF1">
    <property type="entry name" value="NEUTRAL METALLOPROTEINASE"/>
    <property type="match status" value="1"/>
</dbReference>
<dbReference type="PRINTS" id="PR00730">
    <property type="entry name" value="THERMOLYSIN"/>
</dbReference>
<proteinExistence type="inferred from homology"/>
<keyword evidence="6 7" id="KW-0482">Metalloprotease</keyword>
<evidence type="ECO:0000259" key="9">
    <source>
        <dbReference type="Pfam" id="PF02868"/>
    </source>
</evidence>
<dbReference type="CDD" id="cd09597">
    <property type="entry name" value="M4_TLP"/>
    <property type="match status" value="1"/>
</dbReference>
<dbReference type="PANTHER" id="PTHR43579">
    <property type="match status" value="1"/>
</dbReference>
<dbReference type="InterPro" id="IPR027268">
    <property type="entry name" value="Peptidase_M4/M1_CTD_sf"/>
</dbReference>
<comment type="cofactor">
    <cofactor evidence="7">
        <name>Zn(2+)</name>
        <dbReference type="ChEBI" id="CHEBI:29105"/>
    </cofactor>
</comment>
<feature type="domain" description="Peptidase M4" evidence="8">
    <location>
        <begin position="115"/>
        <end position="197"/>
    </location>
</feature>
<organism evidence="10 11">
    <name type="scientific">Frankia umida</name>
    <dbReference type="NCBI Taxonomy" id="573489"/>
    <lineage>
        <taxon>Bacteria</taxon>
        <taxon>Bacillati</taxon>
        <taxon>Actinomycetota</taxon>
        <taxon>Actinomycetes</taxon>
        <taxon>Frankiales</taxon>
        <taxon>Frankiaceae</taxon>
        <taxon>Frankia</taxon>
    </lineage>
</organism>
<dbReference type="InterPro" id="IPR052759">
    <property type="entry name" value="Metalloprotease_M4"/>
</dbReference>
<evidence type="ECO:0000256" key="6">
    <source>
        <dbReference type="ARBA" id="ARBA00023049"/>
    </source>
</evidence>
<dbReference type="EC" id="3.4.24.-" evidence="7"/>
<reference evidence="10 11" key="1">
    <citation type="submission" date="2022-04" db="EMBL/GenBank/DDBJ databases">
        <title>Genome diversity in the genus Frankia.</title>
        <authorList>
            <person name="Carlos-Shanley C."/>
            <person name="Hahn D."/>
        </authorList>
    </citation>
    <scope>NUCLEOTIDE SEQUENCE [LARGE SCALE GENOMIC DNA]</scope>
    <source>
        <strain evidence="10 11">Ag45/Mut15</strain>
    </source>
</reference>
<keyword evidence="5 7" id="KW-0862">Zinc</keyword>
<keyword evidence="11" id="KW-1185">Reference proteome</keyword>
<dbReference type="EMBL" id="JALKFT010000004">
    <property type="protein sequence ID" value="MCK9875201.1"/>
    <property type="molecule type" value="Genomic_DNA"/>
</dbReference>
<keyword evidence="3" id="KW-0479">Metal-binding</keyword>
<evidence type="ECO:0000256" key="1">
    <source>
        <dbReference type="ARBA" id="ARBA00009388"/>
    </source>
</evidence>
<accession>A0ABT0JUH4</accession>
<comment type="similarity">
    <text evidence="1 7">Belongs to the peptidase M4 family.</text>
</comment>
<keyword evidence="2 7" id="KW-0645">Protease</keyword>